<comment type="caution">
    <text evidence="2">Lacks conserved residue(s) required for the propagation of feature annotation.</text>
</comment>
<keyword evidence="2" id="KW-0067">ATP-binding</keyword>
<dbReference type="GO" id="GO:0005524">
    <property type="term" value="F:ATP binding"/>
    <property type="evidence" value="ECO:0007669"/>
    <property type="project" value="UniProtKB-UniRule"/>
</dbReference>
<comment type="catalytic activity">
    <reaction evidence="2">
        <text>thiamine phosphate + ATP = thiamine diphosphate + ADP</text>
        <dbReference type="Rhea" id="RHEA:15913"/>
        <dbReference type="ChEBI" id="CHEBI:30616"/>
        <dbReference type="ChEBI" id="CHEBI:37575"/>
        <dbReference type="ChEBI" id="CHEBI:58937"/>
        <dbReference type="ChEBI" id="CHEBI:456216"/>
        <dbReference type="EC" id="2.7.4.16"/>
    </reaction>
</comment>
<dbReference type="Pfam" id="PF00586">
    <property type="entry name" value="AIRS"/>
    <property type="match status" value="1"/>
</dbReference>
<name>A0A7T4R1I0_9GAMM</name>
<dbReference type="Pfam" id="PF02769">
    <property type="entry name" value="AIRS_C"/>
    <property type="match status" value="1"/>
</dbReference>
<dbReference type="SUPFAM" id="SSF56042">
    <property type="entry name" value="PurM C-terminal domain-like"/>
    <property type="match status" value="1"/>
</dbReference>
<feature type="binding site" evidence="2">
    <location>
        <position position="313"/>
    </location>
    <ligand>
        <name>substrate</name>
    </ligand>
</feature>
<comment type="miscellaneous">
    <text evidence="2">Reaction mechanism of ThiL seems to utilize a direct, inline transfer of the gamma-phosphate of ATP to TMP rather than a phosphorylated enzyme intermediate.</text>
</comment>
<feature type="binding site" evidence="2">
    <location>
        <position position="258"/>
    </location>
    <ligand>
        <name>substrate</name>
    </ligand>
</feature>
<keyword evidence="2 5" id="KW-0808">Transferase</keyword>
<evidence type="ECO:0000259" key="4">
    <source>
        <dbReference type="Pfam" id="PF02769"/>
    </source>
</evidence>
<feature type="binding site" evidence="2">
    <location>
        <position position="209"/>
    </location>
    <ligand>
        <name>Mg(2+)</name>
        <dbReference type="ChEBI" id="CHEBI:18420"/>
        <label>3</label>
    </ligand>
</feature>
<feature type="domain" description="PurM-like N-terminal" evidence="3">
    <location>
        <begin position="28"/>
        <end position="137"/>
    </location>
</feature>
<evidence type="ECO:0000313" key="6">
    <source>
        <dbReference type="Proteomes" id="UP000596063"/>
    </source>
</evidence>
<dbReference type="EC" id="2.7.4.16" evidence="2"/>
<dbReference type="KEGG" id="snan:I6N98_01695"/>
<dbReference type="Gene3D" id="3.90.650.10">
    <property type="entry name" value="PurM-like C-terminal domain"/>
    <property type="match status" value="1"/>
</dbReference>
<feature type="binding site" evidence="2">
    <location>
        <position position="30"/>
    </location>
    <ligand>
        <name>Mg(2+)</name>
        <dbReference type="ChEBI" id="CHEBI:18420"/>
        <label>3</label>
    </ligand>
</feature>
<accession>A0A7T4R1I0</accession>
<feature type="domain" description="PurM-like C-terminal" evidence="4">
    <location>
        <begin position="151"/>
        <end position="298"/>
    </location>
</feature>
<dbReference type="NCBIfam" id="TIGR01379">
    <property type="entry name" value="thiL"/>
    <property type="match status" value="1"/>
</dbReference>
<feature type="binding site" evidence="2">
    <location>
        <position position="122"/>
    </location>
    <ligand>
        <name>Mg(2+)</name>
        <dbReference type="ChEBI" id="CHEBI:18420"/>
        <label>1</label>
    </ligand>
</feature>
<keyword evidence="2 5" id="KW-0418">Kinase</keyword>
<dbReference type="UniPathway" id="UPA00060">
    <property type="reaction ID" value="UER00142"/>
</dbReference>
<dbReference type="InterPro" id="IPR036921">
    <property type="entry name" value="PurM-like_N_sf"/>
</dbReference>
<feature type="binding site" evidence="2">
    <location>
        <position position="75"/>
    </location>
    <ligand>
        <name>Mg(2+)</name>
        <dbReference type="ChEBI" id="CHEBI:18420"/>
        <label>4</label>
    </ligand>
</feature>
<dbReference type="InterPro" id="IPR036676">
    <property type="entry name" value="PurM-like_C_sf"/>
</dbReference>
<feature type="binding site" evidence="2">
    <location>
        <position position="47"/>
    </location>
    <ligand>
        <name>Mg(2+)</name>
        <dbReference type="ChEBI" id="CHEBI:18420"/>
        <label>1</label>
    </ligand>
</feature>
<dbReference type="RefSeq" id="WP_198570105.1">
    <property type="nucleotide sequence ID" value="NZ_CP066167.1"/>
</dbReference>
<feature type="binding site" evidence="2">
    <location>
        <position position="45"/>
    </location>
    <ligand>
        <name>Mg(2+)</name>
        <dbReference type="ChEBI" id="CHEBI:18420"/>
        <label>4</label>
    </ligand>
</feature>
<dbReference type="PANTHER" id="PTHR30270:SF0">
    <property type="entry name" value="THIAMINE-MONOPHOSPHATE KINASE"/>
    <property type="match status" value="1"/>
</dbReference>
<sequence length="316" mass="32683">MPLGEFELIESYFRRGFPASAAVSVANGDDCAGLMLPPGEQVLTSVDTLVESVHFPVDAPAEALGYRSLMVAASDLAACGATPHAFTLCLTAPELEESWLAAFSAGLARAAADCGMALIGGDTTRGPLALSVQVLGSAPVGSALLRGGAAAGDDIYVSGSLGDARAALAYLHCESPADSHRELLQRYWYPRARLVLGQALRGIASAAIDLSDGLAADLTHILQASEVGADIELQRLPLSSALLAADEAPHNTALAGGDDYELCFTAAPSQREAIAGLAHRLALPLTRIGETRATAGLRCVDGQGKDHPLPSGYRHF</sequence>
<keyword evidence="2" id="KW-0479">Metal-binding</keyword>
<dbReference type="PIRSF" id="PIRSF005303">
    <property type="entry name" value="Thiam_monoph_kin"/>
    <property type="match status" value="1"/>
</dbReference>
<dbReference type="AlphaFoldDB" id="A0A7T4R1I0"/>
<keyword evidence="2" id="KW-0547">Nucleotide-binding</keyword>
<organism evidence="5 6">
    <name type="scientific">Spongiibacter nanhainus</name>
    <dbReference type="NCBI Taxonomy" id="2794344"/>
    <lineage>
        <taxon>Bacteria</taxon>
        <taxon>Pseudomonadati</taxon>
        <taxon>Pseudomonadota</taxon>
        <taxon>Gammaproteobacteria</taxon>
        <taxon>Cellvibrionales</taxon>
        <taxon>Spongiibacteraceae</taxon>
        <taxon>Spongiibacter</taxon>
    </lineage>
</organism>
<dbReference type="InterPro" id="IPR006283">
    <property type="entry name" value="ThiL-like"/>
</dbReference>
<comment type="function">
    <text evidence="2">Catalyzes the ATP-dependent phosphorylation of thiamine-monophosphate (TMP) to form thiamine-pyrophosphate (TPP), the active form of vitamin B1.</text>
</comment>
<dbReference type="SUPFAM" id="SSF55326">
    <property type="entry name" value="PurM N-terminal domain-like"/>
    <property type="match status" value="1"/>
</dbReference>
<dbReference type="Proteomes" id="UP000596063">
    <property type="component" value="Chromosome"/>
</dbReference>
<proteinExistence type="inferred from homology"/>
<evidence type="ECO:0000259" key="3">
    <source>
        <dbReference type="Pfam" id="PF00586"/>
    </source>
</evidence>
<feature type="binding site" evidence="2">
    <location>
        <position position="75"/>
    </location>
    <ligand>
        <name>Mg(2+)</name>
        <dbReference type="ChEBI" id="CHEBI:18420"/>
        <label>3</label>
    </ligand>
</feature>
<dbReference type="Gene3D" id="3.30.1330.10">
    <property type="entry name" value="PurM-like, N-terminal domain"/>
    <property type="match status" value="1"/>
</dbReference>
<dbReference type="InterPro" id="IPR016188">
    <property type="entry name" value="PurM-like_N"/>
</dbReference>
<comment type="similarity">
    <text evidence="2">Belongs to the thiamine-monophosphate kinase family.</text>
</comment>
<dbReference type="InterPro" id="IPR010918">
    <property type="entry name" value="PurM-like_C_dom"/>
</dbReference>
<dbReference type="GO" id="GO:0009228">
    <property type="term" value="P:thiamine biosynthetic process"/>
    <property type="evidence" value="ECO:0007669"/>
    <property type="project" value="UniProtKB-KW"/>
</dbReference>
<feature type="binding site" evidence="2">
    <location>
        <position position="47"/>
    </location>
    <ligand>
        <name>Mg(2+)</name>
        <dbReference type="ChEBI" id="CHEBI:18420"/>
        <label>2</label>
    </ligand>
</feature>
<reference evidence="5 6" key="1">
    <citation type="submission" date="2020-12" db="EMBL/GenBank/DDBJ databases">
        <authorList>
            <person name="Shan Y."/>
        </authorList>
    </citation>
    <scope>NUCLEOTIDE SEQUENCE [LARGE SCALE GENOMIC DNA]</scope>
    <source>
        <strain evidence="6">csc3.9</strain>
    </source>
</reference>
<dbReference type="CDD" id="cd02194">
    <property type="entry name" value="ThiL"/>
    <property type="match status" value="1"/>
</dbReference>
<evidence type="ECO:0000313" key="5">
    <source>
        <dbReference type="EMBL" id="QQD18614.1"/>
    </source>
</evidence>
<feature type="binding site" evidence="2">
    <location>
        <position position="30"/>
    </location>
    <ligand>
        <name>Mg(2+)</name>
        <dbReference type="ChEBI" id="CHEBI:18420"/>
        <label>4</label>
    </ligand>
</feature>
<feature type="binding site" evidence="2">
    <location>
        <position position="212"/>
    </location>
    <ligand>
        <name>Mg(2+)</name>
        <dbReference type="ChEBI" id="CHEBI:18420"/>
        <label>5</label>
    </ligand>
</feature>
<feature type="binding site" evidence="2">
    <location>
        <position position="146"/>
    </location>
    <ligand>
        <name>ATP</name>
        <dbReference type="ChEBI" id="CHEBI:30616"/>
    </ligand>
</feature>
<protein>
    <recommendedName>
        <fullName evidence="2">Thiamine-monophosphate kinase</fullName>
        <shortName evidence="2">TMP kinase</shortName>
        <shortName evidence="2">Thiamine-phosphate kinase</shortName>
        <ecNumber evidence="2">2.7.4.16</ecNumber>
    </recommendedName>
</protein>
<dbReference type="GO" id="GO:0009030">
    <property type="term" value="F:thiamine-phosphate kinase activity"/>
    <property type="evidence" value="ECO:0007669"/>
    <property type="project" value="UniProtKB-UniRule"/>
</dbReference>
<feature type="binding site" evidence="2">
    <location>
        <position position="54"/>
    </location>
    <ligand>
        <name>substrate</name>
    </ligand>
</feature>
<keyword evidence="6" id="KW-1185">Reference proteome</keyword>
<feature type="binding site" evidence="2">
    <location>
        <position position="211"/>
    </location>
    <ligand>
        <name>ATP</name>
        <dbReference type="ChEBI" id="CHEBI:30616"/>
    </ligand>
</feature>
<feature type="binding site" evidence="2">
    <location>
        <position position="75"/>
    </location>
    <ligand>
        <name>Mg(2+)</name>
        <dbReference type="ChEBI" id="CHEBI:18420"/>
        <label>2</label>
    </ligand>
</feature>
<gene>
    <name evidence="2 5" type="primary">thiL</name>
    <name evidence="5" type="ORF">I6N98_01695</name>
</gene>
<feature type="binding site" evidence="2">
    <location>
        <begin position="121"/>
        <end position="122"/>
    </location>
    <ligand>
        <name>ATP</name>
        <dbReference type="ChEBI" id="CHEBI:30616"/>
    </ligand>
</feature>
<keyword evidence="2" id="KW-0460">Magnesium</keyword>
<dbReference type="GO" id="GO:0009229">
    <property type="term" value="P:thiamine diphosphate biosynthetic process"/>
    <property type="evidence" value="ECO:0007669"/>
    <property type="project" value="UniProtKB-UniRule"/>
</dbReference>
<evidence type="ECO:0000256" key="2">
    <source>
        <dbReference type="HAMAP-Rule" id="MF_02128"/>
    </source>
</evidence>
<dbReference type="PANTHER" id="PTHR30270">
    <property type="entry name" value="THIAMINE-MONOPHOSPHATE KINASE"/>
    <property type="match status" value="1"/>
</dbReference>
<dbReference type="HAMAP" id="MF_02128">
    <property type="entry name" value="TMP_kinase"/>
    <property type="match status" value="1"/>
</dbReference>
<dbReference type="EMBL" id="CP066167">
    <property type="protein sequence ID" value="QQD18614.1"/>
    <property type="molecule type" value="Genomic_DNA"/>
</dbReference>
<evidence type="ECO:0000256" key="1">
    <source>
        <dbReference type="ARBA" id="ARBA00022977"/>
    </source>
</evidence>
<comment type="pathway">
    <text evidence="2">Cofactor biosynthesis; thiamine diphosphate biosynthesis; thiamine diphosphate from thiamine phosphate: step 1/1.</text>
</comment>
<keyword evidence="1 2" id="KW-0784">Thiamine biosynthesis</keyword>
<dbReference type="GO" id="GO:0000287">
    <property type="term" value="F:magnesium ion binding"/>
    <property type="evidence" value="ECO:0007669"/>
    <property type="project" value="UniProtKB-UniRule"/>
</dbReference>